<feature type="compositionally biased region" description="Polar residues" evidence="6">
    <location>
        <begin position="1266"/>
        <end position="1276"/>
    </location>
</feature>
<evidence type="ECO:0000256" key="1">
    <source>
        <dbReference type="ARBA" id="ARBA00010378"/>
    </source>
</evidence>
<gene>
    <name evidence="8" type="ORF">CAC42_4669</name>
</gene>
<evidence type="ECO:0000256" key="2">
    <source>
        <dbReference type="ARBA" id="ARBA00022741"/>
    </source>
</evidence>
<dbReference type="PANTHER" id="PTHR43392">
    <property type="entry name" value="AAA-TYPE ATPASE FAMILY PROTEIN / ANKYRIN REPEAT FAMILY PROTEIN"/>
    <property type="match status" value="1"/>
</dbReference>
<keyword evidence="9" id="KW-1185">Reference proteome</keyword>
<dbReference type="Pfam" id="PF17866">
    <property type="entry name" value="AAA_lid_6"/>
    <property type="match status" value="1"/>
</dbReference>
<evidence type="ECO:0000256" key="4">
    <source>
        <dbReference type="ARBA" id="ARBA00022840"/>
    </source>
</evidence>
<dbReference type="Pfam" id="PF13086">
    <property type="entry name" value="AAA_11"/>
    <property type="match status" value="1"/>
</dbReference>
<dbReference type="PRINTS" id="PR00819">
    <property type="entry name" value="CBXCFQXSUPER"/>
</dbReference>
<feature type="compositionally biased region" description="Basic and acidic residues" evidence="6">
    <location>
        <begin position="2119"/>
        <end position="2131"/>
    </location>
</feature>
<keyword evidence="2" id="KW-0547">Nucleotide-binding</keyword>
<feature type="domain" description="AAA+ ATPase" evidence="7">
    <location>
        <begin position="1612"/>
        <end position="1737"/>
    </location>
</feature>
<feature type="region of interest" description="Disordered" evidence="6">
    <location>
        <begin position="1252"/>
        <end position="1276"/>
    </location>
</feature>
<proteinExistence type="inferred from homology"/>
<dbReference type="InterPro" id="IPR027417">
    <property type="entry name" value="P-loop_NTPase"/>
</dbReference>
<dbReference type="InterPro" id="IPR000641">
    <property type="entry name" value="CbxX/CfxQ"/>
</dbReference>
<dbReference type="InterPro" id="IPR041677">
    <property type="entry name" value="DNA2/NAM7_AAA_11"/>
</dbReference>
<keyword evidence="3" id="KW-0347">Helicase</keyword>
<dbReference type="Gene3D" id="3.40.50.300">
    <property type="entry name" value="P-loop containing nucleotide triphosphate hydrolases"/>
    <property type="match status" value="5"/>
</dbReference>
<dbReference type="InterPro" id="IPR041627">
    <property type="entry name" value="AAA_lid_6"/>
</dbReference>
<evidence type="ECO:0000256" key="3">
    <source>
        <dbReference type="ARBA" id="ARBA00022806"/>
    </source>
</evidence>
<dbReference type="CDD" id="cd06008">
    <property type="entry name" value="NF-X1-zinc-finger"/>
    <property type="match status" value="1"/>
</dbReference>
<dbReference type="Pfam" id="PF13087">
    <property type="entry name" value="AAA_12"/>
    <property type="match status" value="1"/>
</dbReference>
<dbReference type="Pfam" id="PF00004">
    <property type="entry name" value="AAA"/>
    <property type="match status" value="3"/>
</dbReference>
<feature type="domain" description="AAA+ ATPase" evidence="7">
    <location>
        <begin position="469"/>
        <end position="860"/>
    </location>
</feature>
<evidence type="ECO:0000259" key="7">
    <source>
        <dbReference type="SMART" id="SM00382"/>
    </source>
</evidence>
<evidence type="ECO:0000313" key="9">
    <source>
        <dbReference type="Proteomes" id="UP000243797"/>
    </source>
</evidence>
<evidence type="ECO:0000256" key="5">
    <source>
        <dbReference type="SAM" id="Coils"/>
    </source>
</evidence>
<keyword evidence="3" id="KW-0378">Hydrolase</keyword>
<dbReference type="InterPro" id="IPR003959">
    <property type="entry name" value="ATPase_AAA_core"/>
</dbReference>
<dbReference type="GO" id="GO:0004386">
    <property type="term" value="F:helicase activity"/>
    <property type="evidence" value="ECO:0007669"/>
    <property type="project" value="InterPro"/>
</dbReference>
<protein>
    <submittedName>
        <fullName evidence="8">NFX1-type zinc finger-containing protein 1</fullName>
    </submittedName>
</protein>
<dbReference type="CDD" id="cd17936">
    <property type="entry name" value="EEXXEc_NFX1"/>
    <property type="match status" value="1"/>
</dbReference>
<comment type="similarity">
    <text evidence="1">Belongs to the CbxX/CfxQ family.</text>
</comment>
<dbReference type="STRING" id="2082308.A0A2K1QNK7"/>
<dbReference type="OrthoDB" id="2423195at2759"/>
<keyword evidence="4" id="KW-0067">ATP-binding</keyword>
<dbReference type="SMART" id="SM00382">
    <property type="entry name" value="AAA"/>
    <property type="match status" value="4"/>
</dbReference>
<dbReference type="GO" id="GO:0016887">
    <property type="term" value="F:ATP hydrolysis activity"/>
    <property type="evidence" value="ECO:0007669"/>
    <property type="project" value="InterPro"/>
</dbReference>
<comment type="caution">
    <text evidence="8">The sequence shown here is derived from an EMBL/GenBank/DDBJ whole genome shotgun (WGS) entry which is preliminary data.</text>
</comment>
<dbReference type="InParanoid" id="A0A2K1QNK7"/>
<dbReference type="SUPFAM" id="SSF52540">
    <property type="entry name" value="P-loop containing nucleoside triphosphate hydrolases"/>
    <property type="match status" value="4"/>
</dbReference>
<dbReference type="Gene3D" id="1.10.8.60">
    <property type="match status" value="2"/>
</dbReference>
<feature type="coiled-coil region" evidence="5">
    <location>
        <begin position="1148"/>
        <end position="1186"/>
    </location>
</feature>
<evidence type="ECO:0000313" key="8">
    <source>
        <dbReference type="EMBL" id="PNS16705.1"/>
    </source>
</evidence>
<feature type="domain" description="AAA+ ATPase" evidence="7">
    <location>
        <begin position="1333"/>
        <end position="1467"/>
    </location>
</feature>
<dbReference type="InterPro" id="IPR003593">
    <property type="entry name" value="AAA+_ATPase"/>
</dbReference>
<dbReference type="FunFam" id="3.40.50.300:FF:001660">
    <property type="entry name" value="NF-X1 finger and helicase protein, putative"/>
    <property type="match status" value="1"/>
</dbReference>
<dbReference type="CDD" id="cd18808">
    <property type="entry name" value="SF1_C_Upf1"/>
    <property type="match status" value="1"/>
</dbReference>
<dbReference type="GO" id="GO:0005524">
    <property type="term" value="F:ATP binding"/>
    <property type="evidence" value="ECO:0007669"/>
    <property type="project" value="UniProtKB-KW"/>
</dbReference>
<feature type="coiled-coil region" evidence="5">
    <location>
        <begin position="2207"/>
        <end position="2295"/>
    </location>
</feature>
<keyword evidence="5" id="KW-0175">Coiled coil</keyword>
<dbReference type="InterPro" id="IPR047187">
    <property type="entry name" value="SF1_C_Upf1"/>
</dbReference>
<dbReference type="CDD" id="cd00009">
    <property type="entry name" value="AAA"/>
    <property type="match status" value="3"/>
</dbReference>
<accession>A0A2K1QNK7</accession>
<dbReference type="InterPro" id="IPR041679">
    <property type="entry name" value="DNA2/NAM7-like_C"/>
</dbReference>
<organism evidence="8 9">
    <name type="scientific">Sphaceloma murrayae</name>
    <dbReference type="NCBI Taxonomy" id="2082308"/>
    <lineage>
        <taxon>Eukaryota</taxon>
        <taxon>Fungi</taxon>
        <taxon>Dikarya</taxon>
        <taxon>Ascomycota</taxon>
        <taxon>Pezizomycotina</taxon>
        <taxon>Dothideomycetes</taxon>
        <taxon>Dothideomycetidae</taxon>
        <taxon>Myriangiales</taxon>
        <taxon>Elsinoaceae</taxon>
        <taxon>Sphaceloma</taxon>
    </lineage>
</organism>
<dbReference type="PANTHER" id="PTHR43392:SF2">
    <property type="entry name" value="AAA-TYPE ATPASE FAMILY PROTEIN _ ANKYRIN REPEAT FAMILY PROTEIN"/>
    <property type="match status" value="1"/>
</dbReference>
<name>A0A2K1QNK7_9PEZI</name>
<dbReference type="Proteomes" id="UP000243797">
    <property type="component" value="Unassembled WGS sequence"/>
</dbReference>
<reference evidence="8 9" key="1">
    <citation type="submission" date="2017-06" db="EMBL/GenBank/DDBJ databases">
        <title>Draft genome sequence of a variant of Elsinoe murrayae.</title>
        <authorList>
            <person name="Cheng Q."/>
        </authorList>
    </citation>
    <scope>NUCLEOTIDE SEQUENCE [LARGE SCALE GENOMIC DNA]</scope>
    <source>
        <strain evidence="8 9">CQ-2017a</strain>
    </source>
</reference>
<feature type="region of interest" description="Disordered" evidence="6">
    <location>
        <begin position="2119"/>
        <end position="2186"/>
    </location>
</feature>
<evidence type="ECO:0000256" key="6">
    <source>
        <dbReference type="SAM" id="MobiDB-lite"/>
    </source>
</evidence>
<sequence length="2330" mass="260064">MDDRRTSRLNHFFRKVLHGEEKILKRDHAKRFVEAIQVSSDAVACISSILSSDHGMAALRQAVHVDVSLPFVNDTTTSLLRWIQHPEIGAACGGDLIKSILQNLIQPPIFWHALCSHVETGRLSPTAIHCFAWMLLELLLTPEHDSAALASLALKPAIQERLCLSQSTETRNLNQRIIHVVANLDSGESMPGNGPGGRHDNDHQDFRKIAILPSVDELNCTEAPFLRLASEINAAEPQKRLIMQLDNQFRLLREDMLRDLKDEILGRSKQKRQKIEALKLLGLNADGEHDWDLTFECGKGLSFLPKDVEKRIDFLKKHPKILPEDSLTCIFADGALVGLGRIWRNVDDLGLSVPIIHVRLPEDDGAIRRIMDGVRKSQQIQLLNLSTALYSYEPVLKQLQRIKEVPIAEALARWEIQDPVLMATPGSVMRALVGSLERNPSADLQEILSLPASTRLDSCQFRSFMAGLTQTVALIQGPPGTGKSFIGALVAKAMYRFTTSRILVLSYTNHALDQYLEDLVNIGIDKDAIVRLGSSFKASPSTKPLVLREQLYHNSQFRRTRVDWDLITSRRTSATNAAQQLQSAFQDYSQDGAMKNDLMEFLEFSDRYQDYYEAFQVPDQGNYQTIGEGGRKVDRFYLLDRWCRGLDAGAFRDQLPNESHSVWKMSKEERNPVRIDWLRTILSERLAHLVDQGEHYNRRIQSLGSVLNEGGRRLIASKRIIGCTTTAAAKHVRELQSAAPDIVIVEEAGEILESHILTALGPSTKQMILIGDHKQLPPKAHYDLSVEKGTGYDLNRSLFERLVLKGYPHETLSEQHRMRPEISALVRTLTYPDLVDAAGTKCRKAMRGFSDSVVFVDHRLSETLSNEMFDPREGGRCVTKTNDHEAHMTLCCVRYLAQQGYRSDQVVVLTPYLGQLRHLMDVLQSENDPVLNDMDSHDLVRAGLMPPATAAVNRRKLRISTVDNYQGEESDIVVVSLTRSNPKGDIGFLSSPERLNVLLSRARDGLILIGNSETFLNARKGRETWTTLLNQLRDGRHIYDGFPVRCERHTSRTAILEKPRDFERSCPDGGCDAPCGSMLSCQIHTCPQRCHQVFDHSKMRCGAIITDTCLDGHKLSWKCSETRPIACPTCEKKKRETEKKQREAFDQKLKAEAAQREHEERIAGIEAQIEEQRQRLKDTKLQEDREAAIKQKQADLARAKLFAEQRTALVSSGIKEELLLPVLAGQSAHASRTQHGYEQAPAHPSATIENAVSKETAPTSGLPKKASTQPVWQIPDSPTASEWKRIKEIDGYANDAIDKLMEMTGLEVVKVQFLNVLQKIQISQRQGTDLRDERLGTALLGNPGTGKTTVARLYAQFLAEVNAIPCDKFVETTGSKLANEGASGAKKMLDSVLENGGGVIFIDEAYQLVSGSTFGGHGVLDFLLAEIENTAGKIVFLFAGYEKQMEKFFQHNPGIPSRLPIQLKFADYSEAELSHMLARKIKKKFNNKMVIEDGYDGLYVRVLIRRLHRQSGKEGFGNARALENVLAGITSRQSKRVAGQRREGLQVDDLWFSKEDLIGPEPDTALQNSQAWKRLKGMVGLETVKGTVRTLLDSLTENYHRELREKPPIQISLNRVFLGPPGTGKTTVAKLYGQVLADIGLLSTSECVLTTPSDFIGSVIGESEKNTKAILENTKGKVLVIDEAYMLSTSIGIGPSAPPDPFRAAVIDTIVSEVHSEPGEDRAVLLLGYREQMEEMLRKVNPGLRRRFPVENAFVFQDFQDDELLAILEHKLSQQGLDATDNAKTAAIAILAKRRRQPNFGNAGEVENVLSMAKSNFRNRQNTLLPAERADDIVFEPWDFDPDHGRTVNAIDSCRNLFKDTVNSDDVVGKLTKYIKAYQNAVATGIDPLDVVPFNFVFKGPSGTGKTTTARKIGKIFCDMGFLASENVLECSVTDLVGEYTGHTGPKVVTKFDEALGQVLFIDEAYRLGEGLFAKEAIDEVVNCLIKPKYKGKMLVVLAGYEAEIDQLLGVNPGLSSRFPEEINFAHLPPSACVQLLVKRLTSDGKLPVDLDMVHAGRNRAEEMFAQLSSLSGWGNGRDVETLASRIRMSALTADDGPRVTWDKALEQVQQMLVEKQRRVGDHPHRSDSHMALHRQAQAGADHRHPETSTRTDAAAVAESKTESDAPEQVVDGTPSSPAALDARDPGVSDAIWHQLTMDRERHASRLAEEQAAIDDTRQSHDELSAAALALAEQVQQFAKQAATDDEDEARRRHEEMRLQAARAKRAADEEAERLNRLQEEQMRQKLMEQKAQRKLRQMGVCPVGYRWVKQSRGYRCAGGSHFVRDEELA</sequence>
<dbReference type="EMBL" id="NKHZ01000055">
    <property type="protein sequence ID" value="PNS16705.1"/>
    <property type="molecule type" value="Genomic_DNA"/>
</dbReference>
<feature type="domain" description="AAA+ ATPase" evidence="7">
    <location>
        <begin position="1892"/>
        <end position="2030"/>
    </location>
</feature>
<dbReference type="FunFam" id="1.10.8.60:FF:000160">
    <property type="entry name" value="WGS project CABT00000000 data, contig 2.55"/>
    <property type="match status" value="1"/>
</dbReference>
<feature type="compositionally biased region" description="Basic and acidic residues" evidence="6">
    <location>
        <begin position="2141"/>
        <end position="2150"/>
    </location>
</feature>
<dbReference type="FunFam" id="3.40.50.300:FF:000216">
    <property type="entry name" value="Type VII secretion ATPase EccA"/>
    <property type="match status" value="2"/>
</dbReference>
<dbReference type="InterPro" id="IPR050773">
    <property type="entry name" value="CbxX/CfxQ_RuBisCO_ESX"/>
</dbReference>